<dbReference type="Gene3D" id="1.10.1900.10">
    <property type="entry name" value="c-terminal domain of poly(a) binding protein"/>
    <property type="match status" value="1"/>
</dbReference>
<organism evidence="3 4">
    <name type="scientific">Thalassobacillus hwangdonensis</name>
    <dbReference type="NCBI Taxonomy" id="546108"/>
    <lineage>
        <taxon>Bacteria</taxon>
        <taxon>Bacillati</taxon>
        <taxon>Bacillota</taxon>
        <taxon>Bacilli</taxon>
        <taxon>Bacillales</taxon>
        <taxon>Bacillaceae</taxon>
        <taxon>Thalassobacillus</taxon>
    </lineage>
</organism>
<keyword evidence="2" id="KW-0472">Membrane</keyword>
<dbReference type="EMBL" id="JBHTKL010000002">
    <property type="protein sequence ID" value="MFD1019282.1"/>
    <property type="molecule type" value="Genomic_DNA"/>
</dbReference>
<dbReference type="InterPro" id="IPR009214">
    <property type="entry name" value="DUF1129"/>
</dbReference>
<feature type="transmembrane region" description="Helical" evidence="2">
    <location>
        <begin position="165"/>
        <end position="185"/>
    </location>
</feature>
<keyword evidence="2" id="KW-0812">Transmembrane</keyword>
<protein>
    <submittedName>
        <fullName evidence="3">DUF1129 family protein</fullName>
    </submittedName>
</protein>
<keyword evidence="4" id="KW-1185">Reference proteome</keyword>
<accession>A0ABW3KZI9</accession>
<reference evidence="4" key="1">
    <citation type="journal article" date="2019" name="Int. J. Syst. Evol. Microbiol.">
        <title>The Global Catalogue of Microorganisms (GCM) 10K type strain sequencing project: providing services to taxonomists for standard genome sequencing and annotation.</title>
        <authorList>
            <consortium name="The Broad Institute Genomics Platform"/>
            <consortium name="The Broad Institute Genome Sequencing Center for Infectious Disease"/>
            <person name="Wu L."/>
            <person name="Ma J."/>
        </authorList>
    </citation>
    <scope>NUCLEOTIDE SEQUENCE [LARGE SCALE GENOMIC DNA]</scope>
    <source>
        <strain evidence="4">CCUG 56607</strain>
    </source>
</reference>
<name>A0ABW3KZI9_9BACI</name>
<keyword evidence="2" id="KW-1133">Transmembrane helix</keyword>
<evidence type="ECO:0000256" key="1">
    <source>
        <dbReference type="SAM" id="Coils"/>
    </source>
</evidence>
<evidence type="ECO:0000313" key="3">
    <source>
        <dbReference type="EMBL" id="MFD1019282.1"/>
    </source>
</evidence>
<evidence type="ECO:0000256" key="2">
    <source>
        <dbReference type="SAM" id="Phobius"/>
    </source>
</evidence>
<dbReference type="Pfam" id="PF06570">
    <property type="entry name" value="DUF1129"/>
    <property type="match status" value="1"/>
</dbReference>
<dbReference type="RefSeq" id="WP_386058867.1">
    <property type="nucleotide sequence ID" value="NZ_JBHTKL010000002.1"/>
</dbReference>
<comment type="caution">
    <text evidence="3">The sequence shown here is derived from an EMBL/GenBank/DDBJ whole genome shotgun (WGS) entry which is preliminary data.</text>
</comment>
<sequence length="225" mass="25564">MNAKDLIHENNKKRKLLTEENEEYYSNMMLYIRTDIMKSEQQVEELLMELLDHLLEAQEEGRSAEDVFGDDPKAYCKEMLKQLPKETGKSLGIFLLYLGFIGLGWMAIAKGTIETIGSFFIDIDQEFYVVSSLITVLVYSLGMALVVVFLLKWIQYTTFKEMNKWISYGVPALVGSLGMLVFVSAPRIIPQMGFVIEAGGVLFLVAGVLMVVTSKLMNKKYRLTE</sequence>
<feature type="coiled-coil region" evidence="1">
    <location>
        <begin position="3"/>
        <end position="60"/>
    </location>
</feature>
<feature type="transmembrane region" description="Helical" evidence="2">
    <location>
        <begin position="128"/>
        <end position="153"/>
    </location>
</feature>
<dbReference type="PANTHER" id="PTHR41307:SF1">
    <property type="entry name" value="MEMBRANE PROTEIN"/>
    <property type="match status" value="1"/>
</dbReference>
<feature type="transmembrane region" description="Helical" evidence="2">
    <location>
        <begin position="91"/>
        <end position="108"/>
    </location>
</feature>
<dbReference type="Proteomes" id="UP001596990">
    <property type="component" value="Unassembled WGS sequence"/>
</dbReference>
<proteinExistence type="predicted"/>
<feature type="transmembrane region" description="Helical" evidence="2">
    <location>
        <begin position="191"/>
        <end position="212"/>
    </location>
</feature>
<evidence type="ECO:0000313" key="4">
    <source>
        <dbReference type="Proteomes" id="UP001596990"/>
    </source>
</evidence>
<dbReference type="SUPFAM" id="SSF158560">
    <property type="entry name" value="BH3980-like"/>
    <property type="match status" value="1"/>
</dbReference>
<dbReference type="PANTHER" id="PTHR41307">
    <property type="entry name" value="MEMBRANE PROTEIN-RELATED"/>
    <property type="match status" value="1"/>
</dbReference>
<keyword evidence="1" id="KW-0175">Coiled coil</keyword>
<gene>
    <name evidence="3" type="ORF">ACFQ2J_08750</name>
</gene>